<evidence type="ECO:0000256" key="5">
    <source>
        <dbReference type="ARBA" id="ARBA00022827"/>
    </source>
</evidence>
<evidence type="ECO:0000256" key="4">
    <source>
        <dbReference type="ARBA" id="ARBA00022723"/>
    </source>
</evidence>
<dbReference type="Pfam" id="PF00970">
    <property type="entry name" value="FAD_binding_6"/>
    <property type="match status" value="1"/>
</dbReference>
<dbReference type="InterPro" id="IPR008333">
    <property type="entry name" value="Cbr1-like_FAD-bd_dom"/>
</dbReference>
<protein>
    <submittedName>
        <fullName evidence="11">Ferredoxin-NADP reductase</fullName>
    </submittedName>
    <submittedName>
        <fullName evidence="10">Xylene monooxygenase</fullName>
    </submittedName>
</protein>
<dbReference type="SUPFAM" id="SSF63380">
    <property type="entry name" value="Riboflavin synthase domain-like"/>
    <property type="match status" value="1"/>
</dbReference>
<evidence type="ECO:0000313" key="10">
    <source>
        <dbReference type="EMBL" id="RNI11426.1"/>
    </source>
</evidence>
<comment type="cofactor">
    <cofactor evidence="1">
        <name>FAD</name>
        <dbReference type="ChEBI" id="CHEBI:57692"/>
    </cofactor>
</comment>
<feature type="domain" description="FAD-binding FR-type" evidence="9">
    <location>
        <begin position="1"/>
        <end position="99"/>
    </location>
</feature>
<evidence type="ECO:0000256" key="7">
    <source>
        <dbReference type="ARBA" id="ARBA00023004"/>
    </source>
</evidence>
<dbReference type="InterPro" id="IPR039261">
    <property type="entry name" value="FNR_nucleotide-bd"/>
</dbReference>
<organism evidence="11 12">
    <name type="scientific">Methanohalophilus portucalensis FDF-1</name>
    <dbReference type="NCBI Taxonomy" id="523843"/>
    <lineage>
        <taxon>Archaea</taxon>
        <taxon>Methanobacteriati</taxon>
        <taxon>Methanobacteriota</taxon>
        <taxon>Stenosarchaea group</taxon>
        <taxon>Methanomicrobia</taxon>
        <taxon>Methanosarcinales</taxon>
        <taxon>Methanosarcinaceae</taxon>
        <taxon>Methanohalophilus</taxon>
    </lineage>
</organism>
<dbReference type="InterPro" id="IPR001433">
    <property type="entry name" value="OxRdtase_FAD/NAD-bd"/>
</dbReference>
<reference evidence="12" key="2">
    <citation type="submission" date="2017-04" db="EMBL/GenBank/DDBJ databases">
        <authorList>
            <person name="Varghese N."/>
            <person name="Submissions S."/>
        </authorList>
    </citation>
    <scope>NUCLEOTIDE SEQUENCE [LARGE SCALE GENOMIC DNA]</scope>
    <source>
        <strain evidence="12">FDF-1</strain>
    </source>
</reference>
<accession>A0A1X7NRM9</accession>
<dbReference type="Pfam" id="PF00175">
    <property type="entry name" value="NAD_binding_1"/>
    <property type="match status" value="1"/>
</dbReference>
<dbReference type="GO" id="GO:0006221">
    <property type="term" value="P:pyrimidine nucleotide biosynthetic process"/>
    <property type="evidence" value="ECO:0007669"/>
    <property type="project" value="InterPro"/>
</dbReference>
<dbReference type="Proteomes" id="UP000193969">
    <property type="component" value="Unassembled WGS sequence"/>
</dbReference>
<dbReference type="GO" id="GO:0004497">
    <property type="term" value="F:monooxygenase activity"/>
    <property type="evidence" value="ECO:0007669"/>
    <property type="project" value="UniProtKB-KW"/>
</dbReference>
<dbReference type="RefSeq" id="WP_072360267.1">
    <property type="nucleotide sequence ID" value="NZ_FXBN01000003.1"/>
</dbReference>
<keyword evidence="12" id="KW-1185">Reference proteome</keyword>
<evidence type="ECO:0000256" key="6">
    <source>
        <dbReference type="ARBA" id="ARBA00023002"/>
    </source>
</evidence>
<sequence>MQFDARLMETIPRTEDVLSFLFPRPDGFEYLAGQYIMVELEINGNKVRKPFTISSAPSNKEYIEFTKKLTGHEFSNALSLLQPGDTIGIEGPFGKMTYSGEYDKIALISGGIGITPMISISSYCTDKGMDTDIVMISSNKTEQDIAFEDELEIMQKHNPNLKVVHTLTRASNDWAGCRERVCESMILREIPDYRDRMFYLCGPPPMVKAVRKILSEMAIDKAKVKYELFTGY</sequence>
<evidence type="ECO:0000256" key="1">
    <source>
        <dbReference type="ARBA" id="ARBA00001974"/>
    </source>
</evidence>
<dbReference type="PIRSF" id="PIRSF006816">
    <property type="entry name" value="Cyc3_hyd_g"/>
    <property type="match status" value="1"/>
</dbReference>
<dbReference type="PRINTS" id="PR00406">
    <property type="entry name" value="CYTB5RDTASE"/>
</dbReference>
<evidence type="ECO:0000256" key="8">
    <source>
        <dbReference type="ARBA" id="ARBA00023014"/>
    </source>
</evidence>
<dbReference type="SUPFAM" id="SSF52343">
    <property type="entry name" value="Ferredoxin reductase-like, C-terminal NADP-linked domain"/>
    <property type="match status" value="1"/>
</dbReference>
<dbReference type="PANTHER" id="PTHR47354:SF6">
    <property type="entry name" value="NADH OXIDOREDUCTASE HCR"/>
    <property type="match status" value="1"/>
</dbReference>
<evidence type="ECO:0000313" key="12">
    <source>
        <dbReference type="Proteomes" id="UP000193969"/>
    </source>
</evidence>
<evidence type="ECO:0000313" key="11">
    <source>
        <dbReference type="EMBL" id="SMH40691.1"/>
    </source>
</evidence>
<dbReference type="PANTHER" id="PTHR47354">
    <property type="entry name" value="NADH OXIDOREDUCTASE HCR"/>
    <property type="match status" value="1"/>
</dbReference>
<dbReference type="GO" id="GO:0051537">
    <property type="term" value="F:2 iron, 2 sulfur cluster binding"/>
    <property type="evidence" value="ECO:0007669"/>
    <property type="project" value="UniProtKB-KW"/>
</dbReference>
<evidence type="ECO:0000313" key="13">
    <source>
        <dbReference type="Proteomes" id="UP000278252"/>
    </source>
</evidence>
<keyword evidence="8" id="KW-0411">Iron-sulfur</keyword>
<dbReference type="Proteomes" id="UP000278252">
    <property type="component" value="Unassembled WGS sequence"/>
</dbReference>
<evidence type="ECO:0000256" key="2">
    <source>
        <dbReference type="ARBA" id="ARBA00022630"/>
    </source>
</evidence>
<dbReference type="AlphaFoldDB" id="A0A1X7NRM9"/>
<dbReference type="GO" id="GO:0046872">
    <property type="term" value="F:metal ion binding"/>
    <property type="evidence" value="ECO:0007669"/>
    <property type="project" value="UniProtKB-KW"/>
</dbReference>
<keyword evidence="10" id="KW-0503">Monooxygenase</keyword>
<dbReference type="InterPro" id="IPR017927">
    <property type="entry name" value="FAD-bd_FR_type"/>
</dbReference>
<keyword evidence="2" id="KW-0285">Flavoprotein</keyword>
<dbReference type="PROSITE" id="PS51384">
    <property type="entry name" value="FAD_FR"/>
    <property type="match status" value="1"/>
</dbReference>
<evidence type="ECO:0000256" key="3">
    <source>
        <dbReference type="ARBA" id="ARBA00022714"/>
    </source>
</evidence>
<keyword evidence="5" id="KW-0274">FAD</keyword>
<dbReference type="InterPro" id="IPR012165">
    <property type="entry name" value="Cyt_c3_hydrogenase_gsu"/>
</dbReference>
<dbReference type="OrthoDB" id="35401at2157"/>
<keyword evidence="7" id="KW-0408">Iron</keyword>
<gene>
    <name evidence="10" type="ORF">EFE41_04170</name>
    <name evidence="11" type="ORF">SAMN06264941_1528</name>
</gene>
<dbReference type="Gene3D" id="2.40.30.10">
    <property type="entry name" value="Translation factors"/>
    <property type="match status" value="1"/>
</dbReference>
<dbReference type="GO" id="GO:0050660">
    <property type="term" value="F:flavin adenine dinucleotide binding"/>
    <property type="evidence" value="ECO:0007669"/>
    <property type="project" value="InterPro"/>
</dbReference>
<name>A0A1X7NRM9_9EURY</name>
<reference evidence="11" key="1">
    <citation type="submission" date="2017-04" db="EMBL/GenBank/DDBJ databases">
        <authorList>
            <person name="Afonso C.L."/>
            <person name="Miller P.J."/>
            <person name="Scott M.A."/>
            <person name="Spackman E."/>
            <person name="Goraichik I."/>
            <person name="Dimitrov K.M."/>
            <person name="Suarez D.L."/>
            <person name="Swayne D.E."/>
        </authorList>
    </citation>
    <scope>NUCLEOTIDE SEQUENCE [LARGE SCALE GENOMIC DNA]</scope>
    <source>
        <strain evidence="11">FDF-1</strain>
    </source>
</reference>
<proteinExistence type="predicted"/>
<evidence type="ECO:0000259" key="9">
    <source>
        <dbReference type="PROSITE" id="PS51384"/>
    </source>
</evidence>
<dbReference type="InterPro" id="IPR017938">
    <property type="entry name" value="Riboflavin_synthase-like_b-brl"/>
</dbReference>
<keyword evidence="3" id="KW-0001">2Fe-2S</keyword>
<dbReference type="EMBL" id="FXBN01000003">
    <property type="protein sequence ID" value="SMH40691.1"/>
    <property type="molecule type" value="Genomic_DNA"/>
</dbReference>
<dbReference type="InterPro" id="IPR050415">
    <property type="entry name" value="MRET"/>
</dbReference>
<reference evidence="10 13" key="3">
    <citation type="submission" date="2018-10" db="EMBL/GenBank/DDBJ databases">
        <title>Cultivation of a novel Methanohalophilus strain from Kebrit Deep of the Red Sea and a genomic comparison of members of the genus Methanohalophilus.</title>
        <authorList>
            <person name="Guan Y."/>
            <person name="Ngugi D.K."/>
            <person name="Stingl U."/>
        </authorList>
    </citation>
    <scope>NUCLEOTIDE SEQUENCE [LARGE SCALE GENOMIC DNA]</scope>
    <source>
        <strain evidence="10 13">DSM 7471</strain>
    </source>
</reference>
<dbReference type="EMBL" id="RJJH01000010">
    <property type="protein sequence ID" value="RNI11426.1"/>
    <property type="molecule type" value="Genomic_DNA"/>
</dbReference>
<keyword evidence="4" id="KW-0479">Metal-binding</keyword>
<keyword evidence="6" id="KW-0560">Oxidoreductase</keyword>
<dbReference type="Gene3D" id="3.40.50.80">
    <property type="entry name" value="Nucleotide-binding domain of ferredoxin-NADP reductase (FNR) module"/>
    <property type="match status" value="1"/>
</dbReference>